<dbReference type="STRING" id="531814.SAMN04487944_1049"/>
<dbReference type="RefSeq" id="WP_089739911.1">
    <property type="nucleotide sequence ID" value="NZ_FOGL01000004.1"/>
</dbReference>
<dbReference type="AlphaFoldDB" id="A0A1H9NXY4"/>
<organism evidence="1 2">
    <name type="scientific">Gracilibacillus ureilyticus</name>
    <dbReference type="NCBI Taxonomy" id="531814"/>
    <lineage>
        <taxon>Bacteria</taxon>
        <taxon>Bacillati</taxon>
        <taxon>Bacillota</taxon>
        <taxon>Bacilli</taxon>
        <taxon>Bacillales</taxon>
        <taxon>Bacillaceae</taxon>
        <taxon>Gracilibacillus</taxon>
    </lineage>
</organism>
<dbReference type="InterPro" id="IPR045527">
    <property type="entry name" value="DUF6470"/>
</dbReference>
<reference evidence="1 2" key="1">
    <citation type="submission" date="2016-10" db="EMBL/GenBank/DDBJ databases">
        <authorList>
            <person name="de Groot N.N."/>
        </authorList>
    </citation>
    <scope>NUCLEOTIDE SEQUENCE [LARGE SCALE GENOMIC DNA]</scope>
    <source>
        <strain evidence="1 2">CGMCC 1.7727</strain>
    </source>
</reference>
<evidence type="ECO:0000313" key="2">
    <source>
        <dbReference type="Proteomes" id="UP000199687"/>
    </source>
</evidence>
<protein>
    <submittedName>
        <fullName evidence="1">Uncharacterized protein</fullName>
    </submittedName>
</protein>
<dbReference type="Pfam" id="PF20074">
    <property type="entry name" value="DUF6470"/>
    <property type="match status" value="1"/>
</dbReference>
<accession>A0A1H9NXY4</accession>
<dbReference type="Proteomes" id="UP000199687">
    <property type="component" value="Unassembled WGS sequence"/>
</dbReference>
<proteinExistence type="predicted"/>
<gene>
    <name evidence="1" type="ORF">SAMN04487944_1049</name>
</gene>
<sequence length="196" mass="22006">MQLPQIRIQSQNAILGLKINNAQLTIDSGPAKQTIKQPQADLRISTKPGKLTIDQSKALADVGIIPTEESVRKMAKEAMQTAIEGSKKTRRQGDMLMKIENGGNLLAQVAKQNGERPMKQFNIGWIPSGDAVKFHYEQAEVDIEARANKPQIEIQPTKNKFDYRPGGVEKYLEQKNWIDISFVNVKFVGNNFEMEI</sequence>
<dbReference type="EMBL" id="FOGL01000004">
    <property type="protein sequence ID" value="SER40790.1"/>
    <property type="molecule type" value="Genomic_DNA"/>
</dbReference>
<evidence type="ECO:0000313" key="1">
    <source>
        <dbReference type="EMBL" id="SER40790.1"/>
    </source>
</evidence>
<name>A0A1H9NXY4_9BACI</name>
<keyword evidence="2" id="KW-1185">Reference proteome</keyword>
<dbReference type="OrthoDB" id="2112831at2"/>